<reference evidence="1 2" key="1">
    <citation type="submission" date="2023-06" db="EMBL/GenBank/DDBJ databases">
        <authorList>
            <person name="Oyuntsetseg B."/>
            <person name="Kim S.B."/>
        </authorList>
    </citation>
    <scope>NUCLEOTIDE SEQUENCE [LARGE SCALE GENOMIC DNA]</scope>
    <source>
        <strain evidence="1 2">2-15</strain>
    </source>
</reference>
<gene>
    <name evidence="1" type="ORF">QRX50_14380</name>
</gene>
<dbReference type="KEGG" id="acab:QRX50_14380"/>
<dbReference type="EMBL" id="CP127294">
    <property type="protein sequence ID" value="WIX81853.1"/>
    <property type="molecule type" value="Genomic_DNA"/>
</dbReference>
<name>A0A9Y2IP06_9PSEU</name>
<sequence>MGAQICGALAGRAPLARGHVALIRSPPEHFGARITQRVALRGWLPGQVRQGTCCGLLIEGAQRGPSSPQRPHLARLDAGARSFSDFPTVVASIRLFSRNRTGYIVGPKVNSACTLAHGGLTKLCAVILEDDGVAVFDAQWACALGNVD</sequence>
<evidence type="ECO:0000313" key="1">
    <source>
        <dbReference type="EMBL" id="WIX81853.1"/>
    </source>
</evidence>
<accession>A0A9Y2IP06</accession>
<keyword evidence="2" id="KW-1185">Reference proteome</keyword>
<dbReference type="AlphaFoldDB" id="A0A9Y2IP06"/>
<dbReference type="RefSeq" id="WP_285972434.1">
    <property type="nucleotide sequence ID" value="NZ_CP127294.1"/>
</dbReference>
<evidence type="ECO:0000313" key="2">
    <source>
        <dbReference type="Proteomes" id="UP001236014"/>
    </source>
</evidence>
<organism evidence="1 2">
    <name type="scientific">Amycolatopsis carbonis</name>
    <dbReference type="NCBI Taxonomy" id="715471"/>
    <lineage>
        <taxon>Bacteria</taxon>
        <taxon>Bacillati</taxon>
        <taxon>Actinomycetota</taxon>
        <taxon>Actinomycetes</taxon>
        <taxon>Pseudonocardiales</taxon>
        <taxon>Pseudonocardiaceae</taxon>
        <taxon>Amycolatopsis</taxon>
    </lineage>
</organism>
<protein>
    <submittedName>
        <fullName evidence="1">Uncharacterized protein</fullName>
    </submittedName>
</protein>
<proteinExistence type="predicted"/>
<dbReference type="Proteomes" id="UP001236014">
    <property type="component" value="Chromosome"/>
</dbReference>